<dbReference type="GO" id="GO:0042121">
    <property type="term" value="P:alginic acid biosynthetic process"/>
    <property type="evidence" value="ECO:0007669"/>
    <property type="project" value="UniProtKB-UniPathway"/>
</dbReference>
<name>A0A2N7VZF5_9BURK</name>
<comment type="subcellular location">
    <subcellularLocation>
        <location evidence="1">Periplasm</location>
    </subcellularLocation>
</comment>
<dbReference type="Pfam" id="PF16822">
    <property type="entry name" value="ALGX"/>
    <property type="match status" value="1"/>
</dbReference>
<comment type="pathway">
    <text evidence="2">Glycan biosynthesis; alginate biosynthesis.</text>
</comment>
<evidence type="ECO:0000256" key="7">
    <source>
        <dbReference type="SAM" id="MobiDB-lite"/>
    </source>
</evidence>
<feature type="domain" description="AlgX/AlgJ SGNH hydrolase-like" evidence="9">
    <location>
        <begin position="145"/>
        <end position="402"/>
    </location>
</feature>
<evidence type="ECO:0000256" key="6">
    <source>
        <dbReference type="ARBA" id="ARBA00022841"/>
    </source>
</evidence>
<dbReference type="GO" id="GO:0042597">
    <property type="term" value="C:periplasmic space"/>
    <property type="evidence" value="ECO:0007669"/>
    <property type="project" value="UniProtKB-SubCell"/>
</dbReference>
<dbReference type="Proteomes" id="UP000235616">
    <property type="component" value="Unassembled WGS sequence"/>
</dbReference>
<dbReference type="GO" id="GO:0016740">
    <property type="term" value="F:transferase activity"/>
    <property type="evidence" value="ECO:0007669"/>
    <property type="project" value="UniProtKB-KW"/>
</dbReference>
<evidence type="ECO:0000256" key="4">
    <source>
        <dbReference type="ARBA" id="ARBA00022729"/>
    </source>
</evidence>
<protein>
    <submittedName>
        <fullName evidence="10">Twin-arginine translocation pathway signal</fullName>
    </submittedName>
</protein>
<accession>A0A2N7VZF5</accession>
<keyword evidence="4" id="KW-0732">Signal</keyword>
<dbReference type="InterPro" id="IPR031811">
    <property type="entry name" value="ALGX/ALGJ_SGNH-like"/>
</dbReference>
<evidence type="ECO:0000256" key="8">
    <source>
        <dbReference type="SAM" id="Phobius"/>
    </source>
</evidence>
<evidence type="ECO:0000313" key="11">
    <source>
        <dbReference type="Proteomes" id="UP000235616"/>
    </source>
</evidence>
<evidence type="ECO:0000256" key="1">
    <source>
        <dbReference type="ARBA" id="ARBA00004418"/>
    </source>
</evidence>
<keyword evidence="5" id="KW-0574">Periplasm</keyword>
<keyword evidence="8" id="KW-0812">Transmembrane</keyword>
<keyword evidence="6" id="KW-0016">Alginate biosynthesis</keyword>
<organism evidence="10 11">
    <name type="scientific">Trinickia dabaoshanensis</name>
    <dbReference type="NCBI Taxonomy" id="564714"/>
    <lineage>
        <taxon>Bacteria</taxon>
        <taxon>Pseudomonadati</taxon>
        <taxon>Pseudomonadota</taxon>
        <taxon>Betaproteobacteria</taxon>
        <taxon>Burkholderiales</taxon>
        <taxon>Burkholderiaceae</taxon>
        <taxon>Trinickia</taxon>
    </lineage>
</organism>
<evidence type="ECO:0000256" key="5">
    <source>
        <dbReference type="ARBA" id="ARBA00022764"/>
    </source>
</evidence>
<keyword evidence="8" id="KW-1133">Transmembrane helix</keyword>
<keyword evidence="11" id="KW-1185">Reference proteome</keyword>
<evidence type="ECO:0000313" key="10">
    <source>
        <dbReference type="EMBL" id="PMS22542.1"/>
    </source>
</evidence>
<dbReference type="EMBL" id="PNYA01000003">
    <property type="protein sequence ID" value="PMS22542.1"/>
    <property type="molecule type" value="Genomic_DNA"/>
</dbReference>
<feature type="region of interest" description="Disordered" evidence="7">
    <location>
        <begin position="1"/>
        <end position="33"/>
    </location>
</feature>
<feature type="transmembrane region" description="Helical" evidence="8">
    <location>
        <begin position="118"/>
        <end position="139"/>
    </location>
</feature>
<gene>
    <name evidence="10" type="ORF">C0Z18_04235</name>
</gene>
<dbReference type="AlphaFoldDB" id="A0A2N7VZF5"/>
<dbReference type="UniPathway" id="UPA00286"/>
<keyword evidence="3" id="KW-0808">Transferase</keyword>
<evidence type="ECO:0000259" key="9">
    <source>
        <dbReference type="Pfam" id="PF16822"/>
    </source>
</evidence>
<reference evidence="10 11" key="1">
    <citation type="submission" date="2018-01" db="EMBL/GenBank/DDBJ databases">
        <title>Whole genome analyses suggest that Burkholderia sensu lato contains two further novel genera in the rhizoxinica-symbiotica group Mycetohabitans gen. nov., and Trinickia gen. nov.: implications for the evolution of diazotrophy and nodulation in the Burkholderiaceae.</title>
        <authorList>
            <person name="Estrada-de los Santos P."/>
            <person name="Palmer M."/>
            <person name="Chavez-Ramirez B."/>
            <person name="Beukes C."/>
            <person name="Steenkamp E.T."/>
            <person name="Hirsch A.M."/>
            <person name="Manyaka P."/>
            <person name="Maluk M."/>
            <person name="Lafos M."/>
            <person name="Crook M."/>
            <person name="Gross E."/>
            <person name="Simon M.F."/>
            <person name="Bueno dos Reis Junior F."/>
            <person name="Poole P.S."/>
            <person name="Venter S.N."/>
            <person name="James E.K."/>
        </authorList>
    </citation>
    <scope>NUCLEOTIDE SEQUENCE [LARGE SCALE GENOMIC DNA]</scope>
    <source>
        <strain evidence="10 11">GIMN1.004</strain>
    </source>
</reference>
<proteinExistence type="predicted"/>
<comment type="caution">
    <text evidence="10">The sequence shown here is derived from an EMBL/GenBank/DDBJ whole genome shotgun (WGS) entry which is preliminary data.</text>
</comment>
<keyword evidence="8" id="KW-0472">Membrane</keyword>
<evidence type="ECO:0000256" key="2">
    <source>
        <dbReference type="ARBA" id="ARBA00005182"/>
    </source>
</evidence>
<sequence length="436" mass="46412">MRGQDRARAEPCNSGIHGRRAGPRGIALDQSGCGHARRGMRQWAVAAVRTAAARGRAKLQLVPIGHHRASGAQRRDRRARLARAVSGTVTRSLEIISAMQSNRSIDAGTTPALRRRRLLLALAAAPFAAGLSFVPRAALAARQAVIEGRDRWLFPGWESYVDDDTPACLKTVDLIAAAAGKLAAHGIRCTIVVAPLKARAAADKLPEGNALSPALAQRYASMLAHGKQAGLDFVDAVAALGNVDTSQDSTYIRADYHWSAHTAEAVADAAADRLLAAGTLPGELAAPPALGEWTETMDFGDLATLLAPERRRAIGKDRFIVREQADGGGLLADATPVVQVVGNSMVQPYLGFPQRLAHTLARPVGLTWTFGDTGPWKTLLNYLESPGFAAQKPQALVWQFNEGQMAYGPGASGQWDAPSIMAEGAWLDRVEKALAR</sequence>
<evidence type="ECO:0000256" key="3">
    <source>
        <dbReference type="ARBA" id="ARBA00022679"/>
    </source>
</evidence>